<organism evidence="4 5">
    <name type="scientific">Candidatus Nitrosotalea okcheonensis</name>
    <dbReference type="NCBI Taxonomy" id="1903276"/>
    <lineage>
        <taxon>Archaea</taxon>
        <taxon>Nitrososphaerota</taxon>
        <taxon>Nitrososphaeria</taxon>
        <taxon>Nitrosotaleales</taxon>
        <taxon>Nitrosotaleaceae</taxon>
        <taxon>Nitrosotalea</taxon>
    </lineage>
</organism>
<dbReference type="GO" id="GO:0012506">
    <property type="term" value="C:vesicle membrane"/>
    <property type="evidence" value="ECO:0007669"/>
    <property type="project" value="InterPro"/>
</dbReference>
<evidence type="ECO:0000256" key="3">
    <source>
        <dbReference type="ARBA" id="ARBA00035659"/>
    </source>
</evidence>
<dbReference type="Pfam" id="PF00741">
    <property type="entry name" value="Gas_vesicle"/>
    <property type="match status" value="1"/>
</dbReference>
<dbReference type="PANTHER" id="PTHR40137">
    <property type="entry name" value="PROTEIN GVPK 1"/>
    <property type="match status" value="1"/>
</dbReference>
<keyword evidence="1" id="KW-0304">Gas vesicle</keyword>
<reference evidence="5" key="1">
    <citation type="submission" date="2017-03" db="EMBL/GenBank/DDBJ databases">
        <authorList>
            <person name="Herbold C."/>
        </authorList>
    </citation>
    <scope>NUCLEOTIDE SEQUENCE [LARGE SCALE GENOMIC DNA]</scope>
</reference>
<dbReference type="GO" id="GO:0031412">
    <property type="term" value="P:gas vesicle organization"/>
    <property type="evidence" value="ECO:0007669"/>
    <property type="project" value="InterPro"/>
</dbReference>
<dbReference type="EMBL" id="LT841358">
    <property type="protein sequence ID" value="SMH71453.1"/>
    <property type="molecule type" value="Genomic_DNA"/>
</dbReference>
<evidence type="ECO:0000313" key="4">
    <source>
        <dbReference type="EMBL" id="SMH71453.1"/>
    </source>
</evidence>
<evidence type="ECO:0000313" key="5">
    <source>
        <dbReference type="Proteomes" id="UP000230607"/>
    </source>
</evidence>
<dbReference type="InterPro" id="IPR007805">
    <property type="entry name" value="GvpK"/>
</dbReference>
<sequence>MQISEPAPEQINLDSDKLQKGLAKLVLVVVELLRQILERQAQRRIQSGSLTSEEVERLGMAFMQIKQKVAQISDQFGLKPDELDGTLKGMLKTTDSQIAKTSLVDVLDSLLVKGVVLGGSVTVSVADIDLITLDLLATLSAIPGTRKTRKKKNG</sequence>
<dbReference type="InterPro" id="IPR000638">
    <property type="entry name" value="Gas-vesicle_GvpA-like"/>
</dbReference>
<dbReference type="GO" id="GO:0005198">
    <property type="term" value="F:structural molecule activity"/>
    <property type="evidence" value="ECO:0007669"/>
    <property type="project" value="InterPro"/>
</dbReference>
<accession>A0A2H1FFB1</accession>
<dbReference type="Pfam" id="PF05121">
    <property type="entry name" value="GvpK"/>
    <property type="match status" value="1"/>
</dbReference>
<dbReference type="GO" id="GO:0031411">
    <property type="term" value="C:gas vesicle"/>
    <property type="evidence" value="ECO:0007669"/>
    <property type="project" value="UniProtKB-SubCell"/>
</dbReference>
<comment type="subcellular location">
    <subcellularLocation>
        <location evidence="2">Gas vesicle</location>
    </subcellularLocation>
</comment>
<dbReference type="PANTHER" id="PTHR40137:SF2">
    <property type="entry name" value="PROTEIN GVPK 1"/>
    <property type="match status" value="1"/>
</dbReference>
<dbReference type="AlphaFoldDB" id="A0A2H1FFB1"/>
<keyword evidence="5" id="KW-1185">Reference proteome</keyword>
<comment type="similarity">
    <text evidence="3">Belongs to the gas vesicle GvpK family.</text>
</comment>
<dbReference type="Proteomes" id="UP000230607">
    <property type="component" value="Chromosome 1"/>
</dbReference>
<gene>
    <name evidence="4" type="primary">gvpK</name>
    <name evidence="4" type="ORF">NCS_11260</name>
</gene>
<protein>
    <submittedName>
        <fullName evidence="4">Gas vesicle protein GcpK</fullName>
    </submittedName>
</protein>
<proteinExistence type="inferred from homology"/>
<evidence type="ECO:0000256" key="1">
    <source>
        <dbReference type="ARBA" id="ARBA00022987"/>
    </source>
</evidence>
<name>A0A2H1FFB1_9ARCH</name>
<evidence type="ECO:0000256" key="2">
    <source>
        <dbReference type="ARBA" id="ARBA00035108"/>
    </source>
</evidence>